<keyword evidence="3" id="KW-1185">Reference proteome</keyword>
<dbReference type="EMBL" id="MTYJ01000006">
    <property type="protein sequence ID" value="OQV24547.1"/>
    <property type="molecule type" value="Genomic_DNA"/>
</dbReference>
<reference evidence="3" key="1">
    <citation type="submission" date="2017-01" db="EMBL/GenBank/DDBJ databases">
        <title>Comparative genomics of anhydrobiosis in the tardigrade Hypsibius dujardini.</title>
        <authorList>
            <person name="Yoshida Y."/>
            <person name="Koutsovoulos G."/>
            <person name="Laetsch D."/>
            <person name="Stevens L."/>
            <person name="Kumar S."/>
            <person name="Horikawa D."/>
            <person name="Ishino K."/>
            <person name="Komine S."/>
            <person name="Tomita M."/>
            <person name="Blaxter M."/>
            <person name="Arakawa K."/>
        </authorList>
    </citation>
    <scope>NUCLEOTIDE SEQUENCE [LARGE SCALE GENOMIC DNA]</scope>
    <source>
        <strain evidence="3">Z151</strain>
    </source>
</reference>
<keyword evidence="1" id="KW-0732">Signal</keyword>
<organism evidence="2 3">
    <name type="scientific">Hypsibius exemplaris</name>
    <name type="common">Freshwater tardigrade</name>
    <dbReference type="NCBI Taxonomy" id="2072580"/>
    <lineage>
        <taxon>Eukaryota</taxon>
        <taxon>Metazoa</taxon>
        <taxon>Ecdysozoa</taxon>
        <taxon>Tardigrada</taxon>
        <taxon>Eutardigrada</taxon>
        <taxon>Parachela</taxon>
        <taxon>Hypsibioidea</taxon>
        <taxon>Hypsibiidae</taxon>
        <taxon>Hypsibius</taxon>
    </lineage>
</organism>
<comment type="caution">
    <text evidence="2">The sequence shown here is derived from an EMBL/GenBank/DDBJ whole genome shotgun (WGS) entry which is preliminary data.</text>
</comment>
<evidence type="ECO:0000313" key="2">
    <source>
        <dbReference type="EMBL" id="OQV24547.1"/>
    </source>
</evidence>
<name>A0A1W0XAK1_HYPEX</name>
<gene>
    <name evidence="2" type="ORF">BV898_01607</name>
</gene>
<evidence type="ECO:0000313" key="3">
    <source>
        <dbReference type="Proteomes" id="UP000192578"/>
    </source>
</evidence>
<accession>A0A1W0XAK1</accession>
<evidence type="ECO:0000256" key="1">
    <source>
        <dbReference type="SAM" id="SignalP"/>
    </source>
</evidence>
<proteinExistence type="predicted"/>
<feature type="signal peptide" evidence="1">
    <location>
        <begin position="1"/>
        <end position="17"/>
    </location>
</feature>
<dbReference type="Proteomes" id="UP000192578">
    <property type="component" value="Unassembled WGS sequence"/>
</dbReference>
<sequence>MNPLSLSLVLLLDVGSAFNVSLQFLNIFSTYTRSIEEKTPYFKAWLSFKSHQTVDPPDVCRPAAAPPDAASASAPLDAATAPPVAAAAAALPPCCPSIPPLPFLQAAHRGVKEGFHEIFKDPSPGRDLQRLLSPDGDSEPAEILTALKCILGGEDCEDDYGNCLR</sequence>
<dbReference type="AlphaFoldDB" id="A0A1W0XAK1"/>
<feature type="chain" id="PRO_5012686916" evidence="1">
    <location>
        <begin position="18"/>
        <end position="165"/>
    </location>
</feature>
<protein>
    <submittedName>
        <fullName evidence="2">Uncharacterized protein</fullName>
    </submittedName>
</protein>